<dbReference type="eggNOG" id="COG0124">
    <property type="taxonomic scope" value="Bacteria"/>
</dbReference>
<evidence type="ECO:0000313" key="1">
    <source>
        <dbReference type="EMBL" id="AFZ13030.1"/>
    </source>
</evidence>
<accession>K9W0V8</accession>
<reference evidence="1 2" key="1">
    <citation type="submission" date="2012-06" db="EMBL/GenBank/DDBJ databases">
        <title>Finished chromosome of genome of Crinalium epipsammum PCC 9333.</title>
        <authorList>
            <consortium name="US DOE Joint Genome Institute"/>
            <person name="Gugger M."/>
            <person name="Coursin T."/>
            <person name="Rippka R."/>
            <person name="Tandeau De Marsac N."/>
            <person name="Huntemann M."/>
            <person name="Wei C.-L."/>
            <person name="Han J."/>
            <person name="Detter J.C."/>
            <person name="Han C."/>
            <person name="Tapia R."/>
            <person name="Davenport K."/>
            <person name="Daligault H."/>
            <person name="Erkkila T."/>
            <person name="Gu W."/>
            <person name="Munk A.C.C."/>
            <person name="Teshima H."/>
            <person name="Xu Y."/>
            <person name="Chain P."/>
            <person name="Chen A."/>
            <person name="Krypides N."/>
            <person name="Mavromatis K."/>
            <person name="Markowitz V."/>
            <person name="Szeto E."/>
            <person name="Ivanova N."/>
            <person name="Mikhailova N."/>
            <person name="Ovchinnikova G."/>
            <person name="Pagani I."/>
            <person name="Pati A."/>
            <person name="Goodwin L."/>
            <person name="Peters L."/>
            <person name="Pitluck S."/>
            <person name="Woyke T."/>
            <person name="Kerfeld C."/>
        </authorList>
    </citation>
    <scope>NUCLEOTIDE SEQUENCE [LARGE SCALE GENOMIC DNA]</scope>
    <source>
        <strain evidence="1 2">PCC 9333</strain>
    </source>
</reference>
<sequence>MLASLKVLLDSVVDYAGLFPPAKLTMAEAIANYAKHMSDRYNWMLGRFILPASRVLEFEEILAKLALTDEKAQRWSLSIILSQDWQLELEQVKLLQERGRIAIASLEFPPLPPTEIEKILPHLPNSVEAFCEIPFNADLPAYLTILKNSPIAAKIRTGGITPEAFPSTNQLSKYIFAFADAQLPFKATAGLHHLLPGKYRLTYEADSQLATMHGFLNVILLAGFIYTQKITQQQALSLLQEISINFFQIQPDSITWQQQQLSILDIEKSRQFFRSFGSCSFQEPIADITHIGRQDGY</sequence>
<dbReference type="EMBL" id="CP003620">
    <property type="protein sequence ID" value="AFZ13030.1"/>
    <property type="molecule type" value="Genomic_DNA"/>
</dbReference>
<keyword evidence="2" id="KW-1185">Reference proteome</keyword>
<gene>
    <name evidence="1" type="ORF">Cri9333_2155</name>
</gene>
<organism evidence="1 2">
    <name type="scientific">Crinalium epipsammum PCC 9333</name>
    <dbReference type="NCBI Taxonomy" id="1173022"/>
    <lineage>
        <taxon>Bacteria</taxon>
        <taxon>Bacillati</taxon>
        <taxon>Cyanobacteriota</taxon>
        <taxon>Cyanophyceae</taxon>
        <taxon>Gomontiellales</taxon>
        <taxon>Gomontiellaceae</taxon>
        <taxon>Crinalium</taxon>
    </lineage>
</organism>
<dbReference type="STRING" id="1173022.Cri9333_2155"/>
<dbReference type="PATRIC" id="fig|1173022.3.peg.2328"/>
<dbReference type="KEGG" id="cep:Cri9333_2155"/>
<dbReference type="AlphaFoldDB" id="K9W0V8"/>
<name>K9W0V8_9CYAN</name>
<proteinExistence type="predicted"/>
<dbReference type="HOGENOM" id="CLU_058236_0_0_3"/>
<dbReference type="RefSeq" id="WP_015203146.1">
    <property type="nucleotide sequence ID" value="NC_019753.1"/>
</dbReference>
<evidence type="ECO:0000313" key="2">
    <source>
        <dbReference type="Proteomes" id="UP000010472"/>
    </source>
</evidence>
<protein>
    <submittedName>
        <fullName evidence="1">Uncharacterized protein</fullName>
    </submittedName>
</protein>
<dbReference type="OrthoDB" id="9778153at2"/>
<dbReference type="Proteomes" id="UP000010472">
    <property type="component" value="Chromosome"/>
</dbReference>